<name>A0A914PNE4_9BILA</name>
<protein>
    <submittedName>
        <fullName evidence="3">Uncharacterized protein</fullName>
    </submittedName>
</protein>
<organism evidence="2 3">
    <name type="scientific">Panagrolaimus davidi</name>
    <dbReference type="NCBI Taxonomy" id="227884"/>
    <lineage>
        <taxon>Eukaryota</taxon>
        <taxon>Metazoa</taxon>
        <taxon>Ecdysozoa</taxon>
        <taxon>Nematoda</taxon>
        <taxon>Chromadorea</taxon>
        <taxon>Rhabditida</taxon>
        <taxon>Tylenchina</taxon>
        <taxon>Panagrolaimomorpha</taxon>
        <taxon>Panagrolaimoidea</taxon>
        <taxon>Panagrolaimidae</taxon>
        <taxon>Panagrolaimus</taxon>
    </lineage>
</organism>
<dbReference type="Proteomes" id="UP000887578">
    <property type="component" value="Unplaced"/>
</dbReference>
<dbReference type="WBParaSite" id="PDA_v2.g19556.t1">
    <property type="protein sequence ID" value="PDA_v2.g19556.t1"/>
    <property type="gene ID" value="PDA_v2.g19556"/>
</dbReference>
<dbReference type="AlphaFoldDB" id="A0A914PNE4"/>
<proteinExistence type="predicted"/>
<sequence length="132" mass="15231">MASENNTILAATQNSSDESDNGKQKLNYQVKVGRAFTEERYDDGTIIRSCGIDFSFCTKTGEELIDLVERSFTILFDELMGDADNLNLDRINGIFRYDMKSDALSDDEWFGWNEPNFKPTSYEHRTTNFKKR</sequence>
<evidence type="ECO:0000313" key="3">
    <source>
        <dbReference type="WBParaSite" id="PDA_v2.g19556.t1"/>
    </source>
</evidence>
<accession>A0A914PNE4</accession>
<feature type="compositionally biased region" description="Polar residues" evidence="1">
    <location>
        <begin position="1"/>
        <end position="16"/>
    </location>
</feature>
<reference evidence="3" key="1">
    <citation type="submission" date="2022-11" db="UniProtKB">
        <authorList>
            <consortium name="WormBaseParasite"/>
        </authorList>
    </citation>
    <scope>IDENTIFICATION</scope>
</reference>
<feature type="region of interest" description="Disordered" evidence="1">
    <location>
        <begin position="1"/>
        <end position="24"/>
    </location>
</feature>
<evidence type="ECO:0000313" key="2">
    <source>
        <dbReference type="Proteomes" id="UP000887578"/>
    </source>
</evidence>
<evidence type="ECO:0000256" key="1">
    <source>
        <dbReference type="SAM" id="MobiDB-lite"/>
    </source>
</evidence>
<keyword evidence="2" id="KW-1185">Reference proteome</keyword>